<dbReference type="SUPFAM" id="SSF48371">
    <property type="entry name" value="ARM repeat"/>
    <property type="match status" value="1"/>
</dbReference>
<gene>
    <name evidence="1" type="ORF">CH379_001420</name>
    <name evidence="2" type="ORF">CH379_01695</name>
</gene>
<organism evidence="2">
    <name type="scientific">Leptospira ellisii</name>
    <dbReference type="NCBI Taxonomy" id="2023197"/>
    <lineage>
        <taxon>Bacteria</taxon>
        <taxon>Pseudomonadati</taxon>
        <taxon>Spirochaetota</taxon>
        <taxon>Spirochaetia</taxon>
        <taxon>Leptospirales</taxon>
        <taxon>Leptospiraceae</taxon>
        <taxon>Leptospira</taxon>
    </lineage>
</organism>
<sequence>MSDLLKDLYTPRVLKKIAATFSKEVKGISEEDWIRRFKRKDWGKLELKQRIRRIAETLAEELPESFPKALPVLLRITDRIDSLFEGKEVFLAIFLGDIVELRGIDHPEEAMVATERITRLISCEFSIRPFLIRHPDFTWKQMLKWSLHKDSAVRRLASEGSRPRLPWGMGVPGLKNDPRKTLPILENLRDDPDEVVRRSVANHLNDVSKDHPEFVLDIAERWIGFSEERDALLKHALRGLLKGGNKRALAIFGFEDRIKAEILNFKIEPKSVRIGSDLRFGFEAVSKEKTPRLLRIEYKIEYAKVSGKTSRKVFQIDERTFLPGESARYDKKQSFKQMTTRIHVPGKHRIEIHINGDSKAAIEFRVVE</sequence>
<dbReference type="RefSeq" id="WP_100745363.1">
    <property type="nucleotide sequence ID" value="NZ_NPEF02000001.1"/>
</dbReference>
<dbReference type="EMBL" id="NPEF01000009">
    <property type="protein sequence ID" value="PJZ94623.1"/>
    <property type="molecule type" value="Genomic_DNA"/>
</dbReference>
<proteinExistence type="predicted"/>
<dbReference type="Pfam" id="PF08713">
    <property type="entry name" value="DNA_alkylation"/>
    <property type="match status" value="1"/>
</dbReference>
<name>A0A2N0BQN1_9LEPT</name>
<protein>
    <submittedName>
        <fullName evidence="2">DNA alkylation repair protein</fullName>
    </submittedName>
</protein>
<accession>A0A2N0BDK3</accession>
<reference evidence="1 3" key="2">
    <citation type="journal article" date="2018" name="Microb. Genom.">
        <title>Deciphering the unexplored Leptospira diversity from soils uncovers genomic evolution to virulence.</title>
        <authorList>
            <person name="Thibeaux R."/>
            <person name="Iraola G."/>
            <person name="Ferres I."/>
            <person name="Bierque E."/>
            <person name="Girault D."/>
            <person name="Soupe-Gilbert M.E."/>
            <person name="Picardeau M."/>
            <person name="Goarant C."/>
        </authorList>
    </citation>
    <scope>NUCLEOTIDE SEQUENCE [LARGE SCALE GENOMIC DNA]</scope>
    <source>
        <strain evidence="1 3">ATI7-C-A5</strain>
    </source>
</reference>
<dbReference type="InterPro" id="IPR014825">
    <property type="entry name" value="DNA_alkylation"/>
</dbReference>
<evidence type="ECO:0000313" key="2">
    <source>
        <dbReference type="EMBL" id="PJZ94623.1"/>
    </source>
</evidence>
<evidence type="ECO:0000313" key="1">
    <source>
        <dbReference type="EMBL" id="MDV6234288.1"/>
    </source>
</evidence>
<reference evidence="1" key="3">
    <citation type="submission" date="2023-10" db="EMBL/GenBank/DDBJ databases">
        <authorList>
            <person name="Picardeau M."/>
            <person name="Thibeaux R."/>
        </authorList>
    </citation>
    <scope>NUCLEOTIDE SEQUENCE</scope>
    <source>
        <strain evidence="1">ATI7-C-A5</strain>
    </source>
</reference>
<evidence type="ECO:0000313" key="3">
    <source>
        <dbReference type="Proteomes" id="UP000232122"/>
    </source>
</evidence>
<comment type="caution">
    <text evidence="2">The sequence shown here is derived from an EMBL/GenBank/DDBJ whole genome shotgun (WGS) entry which is preliminary data.</text>
</comment>
<accession>A0A2N0BQN1</accession>
<reference evidence="2" key="1">
    <citation type="submission" date="2017-07" db="EMBL/GenBank/DDBJ databases">
        <title>Leptospira spp. isolated from tropical soils.</title>
        <authorList>
            <person name="Thibeaux R."/>
            <person name="Iraola G."/>
            <person name="Ferres I."/>
            <person name="Bierque E."/>
            <person name="Girault D."/>
            <person name="Soupe-Gilbert M.-E."/>
            <person name="Picardeau M."/>
            <person name="Goarant C."/>
        </authorList>
    </citation>
    <scope>NUCLEOTIDE SEQUENCE [LARGE SCALE GENOMIC DNA]</scope>
    <source>
        <strain evidence="2">ATI7-C-A5</strain>
    </source>
</reference>
<dbReference type="Proteomes" id="UP000232122">
    <property type="component" value="Unassembled WGS sequence"/>
</dbReference>
<dbReference type="EMBL" id="NPEF02000001">
    <property type="protein sequence ID" value="MDV6234288.1"/>
    <property type="molecule type" value="Genomic_DNA"/>
</dbReference>
<keyword evidence="3" id="KW-1185">Reference proteome</keyword>
<dbReference type="Gene3D" id="1.25.40.290">
    <property type="entry name" value="ARM repeat domains"/>
    <property type="match status" value="1"/>
</dbReference>
<dbReference type="OrthoDB" id="9797162at2"/>
<dbReference type="InterPro" id="IPR016024">
    <property type="entry name" value="ARM-type_fold"/>
</dbReference>
<dbReference type="AlphaFoldDB" id="A0A2N0BQN1"/>